<organism evidence="1 2">
    <name type="scientific">Brevibacterium salitolerans</name>
    <dbReference type="NCBI Taxonomy" id="1403566"/>
    <lineage>
        <taxon>Bacteria</taxon>
        <taxon>Bacillati</taxon>
        <taxon>Actinomycetota</taxon>
        <taxon>Actinomycetes</taxon>
        <taxon>Micrococcales</taxon>
        <taxon>Brevibacteriaceae</taxon>
        <taxon>Brevibacterium</taxon>
    </lineage>
</organism>
<dbReference type="Proteomes" id="UP001500984">
    <property type="component" value="Unassembled WGS sequence"/>
</dbReference>
<protein>
    <recommendedName>
        <fullName evidence="3">Pantothenate kinase</fullName>
    </recommendedName>
</protein>
<dbReference type="SUPFAM" id="SSF52540">
    <property type="entry name" value="P-loop containing nucleoside triphosphate hydrolases"/>
    <property type="match status" value="1"/>
</dbReference>
<proteinExistence type="predicted"/>
<dbReference type="EMBL" id="BAAAPZ010000018">
    <property type="protein sequence ID" value="GAA2105029.1"/>
    <property type="molecule type" value="Genomic_DNA"/>
</dbReference>
<name>A0ABP5IUK5_9MICO</name>
<evidence type="ECO:0000313" key="1">
    <source>
        <dbReference type="EMBL" id="GAA2105029.1"/>
    </source>
</evidence>
<evidence type="ECO:0000313" key="2">
    <source>
        <dbReference type="Proteomes" id="UP001500984"/>
    </source>
</evidence>
<dbReference type="Gene3D" id="3.40.50.300">
    <property type="entry name" value="P-loop containing nucleotide triphosphate hydrolases"/>
    <property type="match status" value="1"/>
</dbReference>
<keyword evidence="2" id="KW-1185">Reference proteome</keyword>
<comment type="caution">
    <text evidence="1">The sequence shown here is derived from an EMBL/GenBank/DDBJ whole genome shotgun (WGS) entry which is preliminary data.</text>
</comment>
<accession>A0ABP5IUK5</accession>
<gene>
    <name evidence="1" type="ORF">GCM10009823_30040</name>
</gene>
<sequence length="120" mass="13763">MEGLNVLQPPRPRADGKVGVSVSDYFDFSIYVDAAAADIRSWYVKRFLRLKHGAFTDPDSFFHRYSELSDDEARDLALEIWDSINSPNLRENVQPSRGRADLLLRKSANHSVSRIQLRKL</sequence>
<evidence type="ECO:0008006" key="3">
    <source>
        <dbReference type="Google" id="ProtNLM"/>
    </source>
</evidence>
<dbReference type="InterPro" id="IPR027417">
    <property type="entry name" value="P-loop_NTPase"/>
</dbReference>
<reference evidence="2" key="1">
    <citation type="journal article" date="2019" name="Int. J. Syst. Evol. Microbiol.">
        <title>The Global Catalogue of Microorganisms (GCM) 10K type strain sequencing project: providing services to taxonomists for standard genome sequencing and annotation.</title>
        <authorList>
            <consortium name="The Broad Institute Genomics Platform"/>
            <consortium name="The Broad Institute Genome Sequencing Center for Infectious Disease"/>
            <person name="Wu L."/>
            <person name="Ma J."/>
        </authorList>
    </citation>
    <scope>NUCLEOTIDE SEQUENCE [LARGE SCALE GENOMIC DNA]</scope>
    <source>
        <strain evidence="2">JCM 15900</strain>
    </source>
</reference>